<organism evidence="1 2">
    <name type="scientific">Paenibacillus chibensis</name>
    <dbReference type="NCBI Taxonomy" id="59846"/>
    <lineage>
        <taxon>Bacteria</taxon>
        <taxon>Bacillati</taxon>
        <taxon>Bacillota</taxon>
        <taxon>Bacilli</taxon>
        <taxon>Bacillales</taxon>
        <taxon>Paenibacillaceae</taxon>
        <taxon>Paenibacillus</taxon>
    </lineage>
</organism>
<proteinExistence type="predicted"/>
<dbReference type="RefSeq" id="WP_127605152.1">
    <property type="nucleotide sequence ID" value="NZ_BIMK01000030.1"/>
</dbReference>
<keyword evidence="2" id="KW-1185">Reference proteome</keyword>
<sequence length="132" mass="14744">MSILKLRNHITLQQRLAQLTGHLVEINGAGLGLEPGRLQRVFKCNFIQVQGELFVPLSLQTIRVFDIKPAPRSVRVGLRTTFSTGSAFSSIRLVQIGSDFVEVESKGKFPSRILFPLNKIEGIFPLRLKSKS</sequence>
<dbReference type="EMBL" id="JARTLD010000056">
    <property type="protein sequence ID" value="MED5019776.1"/>
    <property type="molecule type" value="Genomic_DNA"/>
</dbReference>
<evidence type="ECO:0000313" key="2">
    <source>
        <dbReference type="Proteomes" id="UP001343257"/>
    </source>
</evidence>
<evidence type="ECO:0000313" key="1">
    <source>
        <dbReference type="EMBL" id="MED5019776.1"/>
    </source>
</evidence>
<dbReference type="Proteomes" id="UP001343257">
    <property type="component" value="Unassembled WGS sequence"/>
</dbReference>
<accession>A0ABU6PY07</accession>
<comment type="caution">
    <text evidence="1">The sequence shown here is derived from an EMBL/GenBank/DDBJ whole genome shotgun (WGS) entry which is preliminary data.</text>
</comment>
<reference evidence="1 2" key="1">
    <citation type="submission" date="2023-03" db="EMBL/GenBank/DDBJ databases">
        <title>Bacillus Genome Sequencing.</title>
        <authorList>
            <person name="Dunlap C."/>
        </authorList>
    </citation>
    <scope>NUCLEOTIDE SEQUENCE [LARGE SCALE GENOMIC DNA]</scope>
    <source>
        <strain evidence="1 2">NRS-52</strain>
    </source>
</reference>
<name>A0ABU6PY07_9BACL</name>
<protein>
    <submittedName>
        <fullName evidence="1">Uncharacterized protein</fullName>
    </submittedName>
</protein>
<gene>
    <name evidence="1" type="ORF">P9847_21020</name>
</gene>